<keyword evidence="10 18" id="KW-0472">Membrane</keyword>
<keyword evidence="7" id="KW-0630">Potassium</keyword>
<feature type="transmembrane region" description="Helical" evidence="18">
    <location>
        <begin position="195"/>
        <end position="219"/>
    </location>
</feature>
<comment type="catalytic activity">
    <reaction evidence="12">
        <text>H(+)(in) = H(+)(out)</text>
        <dbReference type="Rhea" id="RHEA:34979"/>
        <dbReference type="ChEBI" id="CHEBI:15378"/>
    </reaction>
</comment>
<dbReference type="Proteomes" id="UP001652625">
    <property type="component" value="Chromosome 13"/>
</dbReference>
<dbReference type="PANTHER" id="PTHR31462">
    <property type="entry name" value="ENDOSOMAL/LYSOSOMAL POTASSIUM CHANNEL TMEM175"/>
    <property type="match status" value="1"/>
</dbReference>
<evidence type="ECO:0000256" key="17">
    <source>
        <dbReference type="SAM" id="MobiDB-lite"/>
    </source>
</evidence>
<gene>
    <name evidence="20 21" type="primary">LOC101241671</name>
</gene>
<evidence type="ECO:0000256" key="3">
    <source>
        <dbReference type="ARBA" id="ARBA00022448"/>
    </source>
</evidence>
<evidence type="ECO:0000256" key="11">
    <source>
        <dbReference type="ARBA" id="ARBA00023303"/>
    </source>
</evidence>
<feature type="compositionally biased region" description="Acidic residues" evidence="17">
    <location>
        <begin position="529"/>
        <end position="538"/>
    </location>
</feature>
<feature type="transmembrane region" description="Helical" evidence="18">
    <location>
        <begin position="49"/>
        <end position="70"/>
    </location>
</feature>
<comment type="subcellular location">
    <subcellularLocation>
        <location evidence="1">Membrane</location>
        <topology evidence="1">Multi-pass membrane protein</topology>
    </subcellularLocation>
</comment>
<feature type="transmembrane region" description="Helical" evidence="18">
    <location>
        <begin position="275"/>
        <end position="298"/>
    </location>
</feature>
<feature type="region of interest" description="Disordered" evidence="17">
    <location>
        <begin position="506"/>
        <end position="538"/>
    </location>
</feature>
<evidence type="ECO:0000256" key="9">
    <source>
        <dbReference type="ARBA" id="ARBA00023065"/>
    </source>
</evidence>
<evidence type="ECO:0000313" key="21">
    <source>
        <dbReference type="RefSeq" id="XP_065671424.1"/>
    </source>
</evidence>
<comment type="similarity">
    <text evidence="2">Belongs to the TMEM175 family.</text>
</comment>
<organism evidence="19 21">
    <name type="scientific">Hydra vulgaris</name>
    <name type="common">Hydra</name>
    <name type="synonym">Hydra attenuata</name>
    <dbReference type="NCBI Taxonomy" id="6087"/>
    <lineage>
        <taxon>Eukaryota</taxon>
        <taxon>Metazoa</taxon>
        <taxon>Cnidaria</taxon>
        <taxon>Hydrozoa</taxon>
        <taxon>Hydroidolina</taxon>
        <taxon>Anthoathecata</taxon>
        <taxon>Aplanulata</taxon>
        <taxon>Hydridae</taxon>
        <taxon>Hydra</taxon>
    </lineage>
</organism>
<evidence type="ECO:0000313" key="19">
    <source>
        <dbReference type="Proteomes" id="UP001652625"/>
    </source>
</evidence>
<evidence type="ECO:0000256" key="6">
    <source>
        <dbReference type="ARBA" id="ARBA00022826"/>
    </source>
</evidence>
<evidence type="ECO:0000256" key="7">
    <source>
        <dbReference type="ARBA" id="ARBA00022958"/>
    </source>
</evidence>
<keyword evidence="3" id="KW-0813">Transport</keyword>
<feature type="transmembrane region" description="Helical" evidence="18">
    <location>
        <begin position="458"/>
        <end position="481"/>
    </location>
</feature>
<feature type="transmembrane region" description="Helical" evidence="18">
    <location>
        <begin position="149"/>
        <end position="174"/>
    </location>
</feature>
<evidence type="ECO:0000256" key="13">
    <source>
        <dbReference type="ARBA" id="ARBA00030477"/>
    </source>
</evidence>
<evidence type="ECO:0000256" key="18">
    <source>
        <dbReference type="SAM" id="Phobius"/>
    </source>
</evidence>
<evidence type="ECO:0000256" key="15">
    <source>
        <dbReference type="ARBA" id="ARBA00034544"/>
    </source>
</evidence>
<sequence length="538" mass="61949">MAGSKPDDTNFKKQTNTLSSHPNEKIDLNKHSETSSEGDFDDIFKSNRLLGYTDAIMATSATFLVVPIKNLKSTDAKTFSDYLLEMRTEFIMFFLGFTIVLTIWENMNVRSIFVKRVDDFILTLVILEMLATIILPFAIYLQGSCPNDYVPIVLTCCGLGFIQILDMSILFYAIENPKLLHLQMQKWSKKELRKFRDIVLVRPALCLILVVLGGLFFLVHYAISWVFIAILTIMPILRSLFLYIRRRKETPNSIKKYQFYFYFSKKNIQKERIEVMSDAAFAIIVSLLILDITTHFSQEVQKTGFNLNHELKISLQEFYTFLATFGIVSTLWYVNHCVLHLFRTVPVIALYIQKFFLAFCCLCPLAANMILQFGIKGDHKSSSSIHYASLIVFCASMGNFFLFLYGFLTKDKYFYQWATFGRTFQTMSQQNKYIIFKVLNVPFWSLLCALCSLSPQNIALYILCGCFLATPTSFFVAKLVFMHRVAKSSNKSSSKQGTKQFSEAFEKGNEDELKNNDSFKLQNAHENEISLDDENFDP</sequence>
<evidence type="ECO:0000256" key="4">
    <source>
        <dbReference type="ARBA" id="ARBA00022538"/>
    </source>
</evidence>
<dbReference type="InterPro" id="IPR010617">
    <property type="entry name" value="TMEM175-like"/>
</dbReference>
<evidence type="ECO:0000256" key="8">
    <source>
        <dbReference type="ARBA" id="ARBA00022989"/>
    </source>
</evidence>
<feature type="transmembrane region" description="Helical" evidence="18">
    <location>
        <begin position="355"/>
        <end position="375"/>
    </location>
</feature>
<feature type="transmembrane region" description="Helical" evidence="18">
    <location>
        <begin position="120"/>
        <end position="143"/>
    </location>
</feature>
<dbReference type="RefSeq" id="XP_065671423.1">
    <property type="nucleotide sequence ID" value="XM_065815351.1"/>
</dbReference>
<keyword evidence="8 18" id="KW-1133">Transmembrane helix</keyword>
<dbReference type="RefSeq" id="XP_065671424.1">
    <property type="nucleotide sequence ID" value="XM_065815352.1"/>
</dbReference>
<feature type="compositionally biased region" description="Polar residues" evidence="17">
    <location>
        <begin position="12"/>
        <end position="21"/>
    </location>
</feature>
<comment type="catalytic activity">
    <reaction evidence="14">
        <text>K(+)(in) = K(+)(out)</text>
        <dbReference type="Rhea" id="RHEA:29463"/>
        <dbReference type="ChEBI" id="CHEBI:29103"/>
    </reaction>
</comment>
<dbReference type="Pfam" id="PF06736">
    <property type="entry name" value="TMEM175"/>
    <property type="match status" value="2"/>
</dbReference>
<evidence type="ECO:0000256" key="10">
    <source>
        <dbReference type="ARBA" id="ARBA00023136"/>
    </source>
</evidence>
<protein>
    <recommendedName>
        <fullName evidence="15">Endosomal/lysosomal proton channel TMEM175</fullName>
    </recommendedName>
    <alternativeName>
        <fullName evidence="16">Potassium channel TMEM175</fullName>
    </alternativeName>
    <alternativeName>
        <fullName evidence="13">Transmembrane protein 175</fullName>
    </alternativeName>
</protein>
<feature type="transmembrane region" description="Helical" evidence="18">
    <location>
        <begin position="225"/>
        <end position="244"/>
    </location>
</feature>
<keyword evidence="9" id="KW-0406">Ion transport</keyword>
<feature type="transmembrane region" description="Helical" evidence="18">
    <location>
        <begin position="434"/>
        <end position="452"/>
    </location>
</feature>
<evidence type="ECO:0000256" key="5">
    <source>
        <dbReference type="ARBA" id="ARBA00022692"/>
    </source>
</evidence>
<evidence type="ECO:0000256" key="12">
    <source>
        <dbReference type="ARBA" id="ARBA00024169"/>
    </source>
</evidence>
<feature type="transmembrane region" description="Helical" evidence="18">
    <location>
        <begin position="387"/>
        <end position="408"/>
    </location>
</feature>
<accession>A0ABM4DAP0</accession>
<dbReference type="GeneID" id="101241671"/>
<feature type="transmembrane region" description="Helical" evidence="18">
    <location>
        <begin position="318"/>
        <end position="334"/>
    </location>
</feature>
<keyword evidence="11" id="KW-0407">Ion channel</keyword>
<keyword evidence="19" id="KW-1185">Reference proteome</keyword>
<dbReference type="PANTHER" id="PTHR31462:SF5">
    <property type="entry name" value="ENDOSOMAL_LYSOSOMAL PROTON CHANNEL TMEM175"/>
    <property type="match status" value="1"/>
</dbReference>
<name>A0ABM4DAP0_HYDVU</name>
<reference evidence="20 21" key="1">
    <citation type="submission" date="2025-05" db="UniProtKB">
        <authorList>
            <consortium name="RefSeq"/>
        </authorList>
    </citation>
    <scope>IDENTIFICATION</scope>
</reference>
<keyword evidence="6" id="KW-0631">Potassium channel</keyword>
<keyword evidence="4" id="KW-0633">Potassium transport</keyword>
<keyword evidence="5 18" id="KW-0812">Transmembrane</keyword>
<proteinExistence type="inferred from homology"/>
<evidence type="ECO:0000256" key="1">
    <source>
        <dbReference type="ARBA" id="ARBA00004141"/>
    </source>
</evidence>
<feature type="compositionally biased region" description="Basic and acidic residues" evidence="17">
    <location>
        <begin position="22"/>
        <end position="34"/>
    </location>
</feature>
<evidence type="ECO:0000256" key="14">
    <source>
        <dbReference type="ARBA" id="ARBA00034430"/>
    </source>
</evidence>
<evidence type="ECO:0000313" key="20">
    <source>
        <dbReference type="RefSeq" id="XP_065671423.1"/>
    </source>
</evidence>
<feature type="compositionally biased region" description="Basic and acidic residues" evidence="17">
    <location>
        <begin position="1"/>
        <end position="11"/>
    </location>
</feature>
<feature type="region of interest" description="Disordered" evidence="17">
    <location>
        <begin position="1"/>
        <end position="37"/>
    </location>
</feature>
<feature type="compositionally biased region" description="Basic and acidic residues" evidence="17">
    <location>
        <begin position="506"/>
        <end position="528"/>
    </location>
</feature>
<evidence type="ECO:0000256" key="16">
    <source>
        <dbReference type="ARBA" id="ARBA00044317"/>
    </source>
</evidence>
<feature type="transmembrane region" description="Helical" evidence="18">
    <location>
        <begin position="90"/>
        <end position="108"/>
    </location>
</feature>
<evidence type="ECO:0000256" key="2">
    <source>
        <dbReference type="ARBA" id="ARBA00006920"/>
    </source>
</evidence>